<keyword evidence="3" id="KW-1185">Reference proteome</keyword>
<dbReference type="AlphaFoldDB" id="A0A1V6Q0U7"/>
<evidence type="ECO:0000313" key="3">
    <source>
        <dbReference type="Proteomes" id="UP000191672"/>
    </source>
</evidence>
<protein>
    <submittedName>
        <fullName evidence="2">Uncharacterized protein</fullName>
    </submittedName>
</protein>
<proteinExistence type="predicted"/>
<dbReference type="EMBL" id="MDYN01000019">
    <property type="protein sequence ID" value="OQD82849.1"/>
    <property type="molecule type" value="Genomic_DNA"/>
</dbReference>
<evidence type="ECO:0000256" key="1">
    <source>
        <dbReference type="SAM" id="SignalP"/>
    </source>
</evidence>
<evidence type="ECO:0000313" key="2">
    <source>
        <dbReference type="EMBL" id="OQD82849.1"/>
    </source>
</evidence>
<accession>A0A1V6Q0U7</accession>
<feature type="chain" id="PRO_5012415596" evidence="1">
    <location>
        <begin position="19"/>
        <end position="185"/>
    </location>
</feature>
<gene>
    <name evidence="2" type="ORF">PENANT_c019G04334</name>
</gene>
<sequence>MSVAVATMWLGFITLVKGIYPVQCAYLKLHVDKVKPHTCISKAKDSSPLTCIWIDHLALDSPIWHCQQFGTLLTLLTMPHGNGTLTCDKGQILGQFEVDGAQYIFVGKLSTFTQSFSVTSADVAFESADQLQLEPEDFEEIPIEKDCFQLRLVNGVSITGGFDMPFTEAEVKKGVAGGTGKWLKL</sequence>
<reference evidence="3" key="1">
    <citation type="journal article" date="2017" name="Nat. Microbiol.">
        <title>Global analysis of biosynthetic gene clusters reveals vast potential of secondary metabolite production in Penicillium species.</title>
        <authorList>
            <person name="Nielsen J.C."/>
            <person name="Grijseels S."/>
            <person name="Prigent S."/>
            <person name="Ji B."/>
            <person name="Dainat J."/>
            <person name="Nielsen K.F."/>
            <person name="Frisvad J.C."/>
            <person name="Workman M."/>
            <person name="Nielsen J."/>
        </authorList>
    </citation>
    <scope>NUCLEOTIDE SEQUENCE [LARGE SCALE GENOMIC DNA]</scope>
    <source>
        <strain evidence="3">IBT 31811</strain>
    </source>
</reference>
<feature type="signal peptide" evidence="1">
    <location>
        <begin position="1"/>
        <end position="18"/>
    </location>
</feature>
<dbReference type="Proteomes" id="UP000191672">
    <property type="component" value="Unassembled WGS sequence"/>
</dbReference>
<organism evidence="2 3">
    <name type="scientific">Penicillium antarcticum</name>
    <dbReference type="NCBI Taxonomy" id="416450"/>
    <lineage>
        <taxon>Eukaryota</taxon>
        <taxon>Fungi</taxon>
        <taxon>Dikarya</taxon>
        <taxon>Ascomycota</taxon>
        <taxon>Pezizomycotina</taxon>
        <taxon>Eurotiomycetes</taxon>
        <taxon>Eurotiomycetidae</taxon>
        <taxon>Eurotiales</taxon>
        <taxon>Aspergillaceae</taxon>
        <taxon>Penicillium</taxon>
    </lineage>
</organism>
<name>A0A1V6Q0U7_9EURO</name>
<keyword evidence="1" id="KW-0732">Signal</keyword>
<comment type="caution">
    <text evidence="2">The sequence shown here is derived from an EMBL/GenBank/DDBJ whole genome shotgun (WGS) entry which is preliminary data.</text>
</comment>